<evidence type="ECO:0000313" key="1">
    <source>
        <dbReference type="EMBL" id="AFM04908.1"/>
    </source>
</evidence>
<dbReference type="STRING" id="880071.Fleli_2543"/>
<dbReference type="Pfam" id="PF25593">
    <property type="entry name" value="GldD_lipo"/>
    <property type="match status" value="1"/>
</dbReference>
<accession>I4ALS3</accession>
<dbReference type="KEGG" id="fli:Fleli_2543"/>
<evidence type="ECO:0000313" key="2">
    <source>
        <dbReference type="Proteomes" id="UP000006054"/>
    </source>
</evidence>
<dbReference type="HOGENOM" id="CLU_118000_0_0_10"/>
<protein>
    <recommendedName>
        <fullName evidence="3">Gliding motility-associated lipoprotein GldD</fullName>
    </recommendedName>
</protein>
<dbReference type="Proteomes" id="UP000006054">
    <property type="component" value="Chromosome"/>
</dbReference>
<dbReference type="InterPro" id="IPR019850">
    <property type="entry name" value="GldD-like"/>
</dbReference>
<dbReference type="AlphaFoldDB" id="I4ALS3"/>
<dbReference type="OrthoDB" id="679501at2"/>
<dbReference type="PROSITE" id="PS51257">
    <property type="entry name" value="PROKAR_LIPOPROTEIN"/>
    <property type="match status" value="1"/>
</dbReference>
<gene>
    <name evidence="1" type="ordered locus">Fleli_2543</name>
</gene>
<organism evidence="1 2">
    <name type="scientific">Bernardetia litoralis (strain ATCC 23117 / DSM 6794 / NBRC 15988 / NCIMB 1366 / Fx l1 / Sio-4)</name>
    <name type="common">Flexibacter litoralis</name>
    <dbReference type="NCBI Taxonomy" id="880071"/>
    <lineage>
        <taxon>Bacteria</taxon>
        <taxon>Pseudomonadati</taxon>
        <taxon>Bacteroidota</taxon>
        <taxon>Cytophagia</taxon>
        <taxon>Cytophagales</taxon>
        <taxon>Bernardetiaceae</taxon>
        <taxon>Bernardetia</taxon>
    </lineage>
</organism>
<reference evidence="2" key="1">
    <citation type="submission" date="2012-06" db="EMBL/GenBank/DDBJ databases">
        <title>The complete genome of Flexibacter litoralis DSM 6794.</title>
        <authorList>
            <person name="Lucas S."/>
            <person name="Copeland A."/>
            <person name="Lapidus A."/>
            <person name="Glavina del Rio T."/>
            <person name="Dalin E."/>
            <person name="Tice H."/>
            <person name="Bruce D."/>
            <person name="Goodwin L."/>
            <person name="Pitluck S."/>
            <person name="Peters L."/>
            <person name="Ovchinnikova G."/>
            <person name="Lu M."/>
            <person name="Kyrpides N."/>
            <person name="Mavromatis K."/>
            <person name="Ivanova N."/>
            <person name="Brettin T."/>
            <person name="Detter J.C."/>
            <person name="Han C."/>
            <person name="Larimer F."/>
            <person name="Land M."/>
            <person name="Hauser L."/>
            <person name="Markowitz V."/>
            <person name="Cheng J.-F."/>
            <person name="Hugenholtz P."/>
            <person name="Woyke T."/>
            <person name="Wu D."/>
            <person name="Spring S."/>
            <person name="Lang E."/>
            <person name="Kopitz M."/>
            <person name="Brambilla E."/>
            <person name="Klenk H.-P."/>
            <person name="Eisen J.A."/>
        </authorList>
    </citation>
    <scope>NUCLEOTIDE SEQUENCE [LARGE SCALE GENOMIC DNA]</scope>
    <source>
        <strain evidence="2">ATCC 23117 / DSM 6794 / NBRC 15988 / NCIMB 1366 / Sio-4</strain>
    </source>
</reference>
<sequence precursor="true">MKSTIPFLSIIILFFTMNLIFSSCNNEEDSFIPKPYGYFRIELPEQSYTKLEGDFPYSFEHSKYAKVVKNESQYAEDYWITLKYEPISMAEIHITYKEIKNEPKLFMEYVNDAHKITFNEINTARSSAIDQVIDSKNGNGIVFTISEGEVPTVFNYWVSDSLTHFLRAAMYVPTSSQNDSLAPILKYTKDDMMHMLETFEWKK</sequence>
<dbReference type="EMBL" id="CP003345">
    <property type="protein sequence ID" value="AFM04908.1"/>
    <property type="molecule type" value="Genomic_DNA"/>
</dbReference>
<evidence type="ECO:0008006" key="3">
    <source>
        <dbReference type="Google" id="ProtNLM"/>
    </source>
</evidence>
<dbReference type="eggNOG" id="ENOG502ZRB2">
    <property type="taxonomic scope" value="Bacteria"/>
</dbReference>
<name>I4ALS3_BERLS</name>
<dbReference type="RefSeq" id="WP_014798345.1">
    <property type="nucleotide sequence ID" value="NC_018018.1"/>
</dbReference>
<keyword evidence="2" id="KW-1185">Reference proteome</keyword>
<proteinExistence type="predicted"/>